<comment type="caution">
    <text evidence="1">The sequence shown here is derived from an EMBL/GenBank/DDBJ whole genome shotgun (WGS) entry which is preliminary data.</text>
</comment>
<gene>
    <name evidence="1" type="ORF">NC653_024950</name>
</gene>
<keyword evidence="2" id="KW-1185">Reference proteome</keyword>
<sequence>MVNQVVVAAHTSVVDSLEFDTSLQWKAKLADFILRKEKNSQIKISYNVDCLVNQEYSARERWSSLLKVIQRIKKELLEKKRFVTQKKKWTKRSRKTNIIYHYFTKLEILTAASIQKC</sequence>
<dbReference type="AlphaFoldDB" id="A0AAD6MAX0"/>
<accession>A0AAD6MAX0</accession>
<dbReference type="Proteomes" id="UP001164929">
    <property type="component" value="Chromosome 10"/>
</dbReference>
<organism evidence="1 2">
    <name type="scientific">Populus alba x Populus x berolinensis</name>
    <dbReference type="NCBI Taxonomy" id="444605"/>
    <lineage>
        <taxon>Eukaryota</taxon>
        <taxon>Viridiplantae</taxon>
        <taxon>Streptophyta</taxon>
        <taxon>Embryophyta</taxon>
        <taxon>Tracheophyta</taxon>
        <taxon>Spermatophyta</taxon>
        <taxon>Magnoliopsida</taxon>
        <taxon>eudicotyledons</taxon>
        <taxon>Gunneridae</taxon>
        <taxon>Pentapetalae</taxon>
        <taxon>rosids</taxon>
        <taxon>fabids</taxon>
        <taxon>Malpighiales</taxon>
        <taxon>Salicaceae</taxon>
        <taxon>Saliceae</taxon>
        <taxon>Populus</taxon>
    </lineage>
</organism>
<reference evidence="1" key="1">
    <citation type="journal article" date="2023" name="Mol. Ecol. Resour.">
        <title>Chromosome-level genome assembly of a triploid poplar Populus alba 'Berolinensis'.</title>
        <authorList>
            <person name="Chen S."/>
            <person name="Yu Y."/>
            <person name="Wang X."/>
            <person name="Wang S."/>
            <person name="Zhang T."/>
            <person name="Zhou Y."/>
            <person name="He R."/>
            <person name="Meng N."/>
            <person name="Wang Y."/>
            <person name="Liu W."/>
            <person name="Liu Z."/>
            <person name="Liu J."/>
            <person name="Guo Q."/>
            <person name="Huang H."/>
            <person name="Sederoff R.R."/>
            <person name="Wang G."/>
            <person name="Qu G."/>
            <person name="Chen S."/>
        </authorList>
    </citation>
    <scope>NUCLEOTIDE SEQUENCE</scope>
    <source>
        <strain evidence="1">SC-2020</strain>
    </source>
</reference>
<evidence type="ECO:0000313" key="2">
    <source>
        <dbReference type="Proteomes" id="UP001164929"/>
    </source>
</evidence>
<dbReference type="EMBL" id="JAQIZT010000010">
    <property type="protein sequence ID" value="KAJ6981704.1"/>
    <property type="molecule type" value="Genomic_DNA"/>
</dbReference>
<evidence type="ECO:0000313" key="1">
    <source>
        <dbReference type="EMBL" id="KAJ6981704.1"/>
    </source>
</evidence>
<protein>
    <submittedName>
        <fullName evidence="1">Uncharacterized protein</fullName>
    </submittedName>
</protein>
<proteinExistence type="predicted"/>
<name>A0AAD6MAX0_9ROSI</name>